<dbReference type="RefSeq" id="WP_066545919.1">
    <property type="nucleotide sequence ID" value="NZ_MASJ01000023.1"/>
</dbReference>
<feature type="transmembrane region" description="Helical" evidence="4">
    <location>
        <begin position="12"/>
        <end position="32"/>
    </location>
</feature>
<dbReference type="GO" id="GO:0016020">
    <property type="term" value="C:membrane"/>
    <property type="evidence" value="ECO:0007669"/>
    <property type="project" value="InterPro"/>
</dbReference>
<dbReference type="InterPro" id="IPR004089">
    <property type="entry name" value="MCPsignal_dom"/>
</dbReference>
<dbReference type="AlphaFoldDB" id="A0A1C0YC00"/>
<comment type="caution">
    <text evidence="6">The sequence shown here is derived from an EMBL/GenBank/DDBJ whole genome shotgun (WGS) entry which is preliminary data.</text>
</comment>
<dbReference type="GO" id="GO:0007165">
    <property type="term" value="P:signal transduction"/>
    <property type="evidence" value="ECO:0007669"/>
    <property type="project" value="UniProtKB-KW"/>
</dbReference>
<evidence type="ECO:0000313" key="6">
    <source>
        <dbReference type="EMBL" id="OCS84674.1"/>
    </source>
</evidence>
<feature type="transmembrane region" description="Helical" evidence="4">
    <location>
        <begin position="52"/>
        <end position="73"/>
    </location>
</feature>
<evidence type="ECO:0000313" key="7">
    <source>
        <dbReference type="Proteomes" id="UP000093199"/>
    </source>
</evidence>
<dbReference type="EMBL" id="MASJ01000023">
    <property type="protein sequence ID" value="OCS84674.1"/>
    <property type="molecule type" value="Genomic_DNA"/>
</dbReference>
<dbReference type="PANTHER" id="PTHR32089">
    <property type="entry name" value="METHYL-ACCEPTING CHEMOTAXIS PROTEIN MCPB"/>
    <property type="match status" value="1"/>
</dbReference>
<dbReference type="Proteomes" id="UP000093199">
    <property type="component" value="Unassembled WGS sequence"/>
</dbReference>
<organism evidence="6 7">
    <name type="scientific">Caryophanon tenue</name>
    <dbReference type="NCBI Taxonomy" id="33978"/>
    <lineage>
        <taxon>Bacteria</taxon>
        <taxon>Bacillati</taxon>
        <taxon>Bacillota</taxon>
        <taxon>Bacilli</taxon>
        <taxon>Bacillales</taxon>
        <taxon>Caryophanaceae</taxon>
        <taxon>Caryophanon</taxon>
    </lineage>
</organism>
<dbReference type="PANTHER" id="PTHR32089:SF112">
    <property type="entry name" value="LYSOZYME-LIKE PROTEIN-RELATED"/>
    <property type="match status" value="1"/>
</dbReference>
<keyword evidence="4" id="KW-1133">Transmembrane helix</keyword>
<keyword evidence="1 2" id="KW-0807">Transducer</keyword>
<keyword evidence="7" id="KW-1185">Reference proteome</keyword>
<protein>
    <recommendedName>
        <fullName evidence="5">Methyl-accepting transducer domain-containing protein</fullName>
    </recommendedName>
</protein>
<evidence type="ECO:0000256" key="2">
    <source>
        <dbReference type="PROSITE-ProRule" id="PRU00284"/>
    </source>
</evidence>
<keyword evidence="4" id="KW-0472">Membrane</keyword>
<dbReference type="Pfam" id="PF00015">
    <property type="entry name" value="MCPsignal"/>
    <property type="match status" value="1"/>
</dbReference>
<proteinExistence type="predicted"/>
<evidence type="ECO:0000256" key="3">
    <source>
        <dbReference type="SAM" id="Coils"/>
    </source>
</evidence>
<gene>
    <name evidence="6" type="ORF">A6M13_03615</name>
</gene>
<dbReference type="SUPFAM" id="SSF58104">
    <property type="entry name" value="Methyl-accepting chemotaxis protein (MCP) signaling domain"/>
    <property type="match status" value="1"/>
</dbReference>
<dbReference type="SMART" id="SM00283">
    <property type="entry name" value="MA"/>
    <property type="match status" value="1"/>
</dbReference>
<reference evidence="6 7" key="1">
    <citation type="submission" date="2016-07" db="EMBL/GenBank/DDBJ databases">
        <title>Caryophanon tenue genome sequencing.</title>
        <authorList>
            <person name="Verma A."/>
            <person name="Pal Y."/>
            <person name="Krishnamurthi S."/>
        </authorList>
    </citation>
    <scope>NUCLEOTIDE SEQUENCE [LARGE SCALE GENOMIC DNA]</scope>
    <source>
        <strain evidence="6 7">DSM 14152</strain>
    </source>
</reference>
<evidence type="ECO:0000259" key="5">
    <source>
        <dbReference type="PROSITE" id="PS50111"/>
    </source>
</evidence>
<keyword evidence="3" id="KW-0175">Coiled coil</keyword>
<dbReference type="Gene3D" id="1.10.287.950">
    <property type="entry name" value="Methyl-accepting chemotaxis protein"/>
    <property type="match status" value="1"/>
</dbReference>
<evidence type="ECO:0000256" key="1">
    <source>
        <dbReference type="ARBA" id="ARBA00023224"/>
    </source>
</evidence>
<feature type="transmembrane region" description="Helical" evidence="4">
    <location>
        <begin position="157"/>
        <end position="175"/>
    </location>
</feature>
<evidence type="ECO:0000256" key="4">
    <source>
        <dbReference type="SAM" id="Phobius"/>
    </source>
</evidence>
<feature type="coiled-coil region" evidence="3">
    <location>
        <begin position="259"/>
        <end position="321"/>
    </location>
</feature>
<dbReference type="STRING" id="33978.A6M13_03615"/>
<name>A0A1C0YC00_9BACL</name>
<dbReference type="OrthoDB" id="242546at2"/>
<feature type="transmembrane region" description="Helical" evidence="4">
    <location>
        <begin position="80"/>
        <end position="99"/>
    </location>
</feature>
<keyword evidence="4" id="KW-0812">Transmembrane</keyword>
<sequence length="519" mass="56756">MKKQFVQNRLLLVIATIMSSLAIVVFVLHRHFGFLEEQIIAAKGQAQSGGTLGPIIFLLAMMSLCNVCAIYACRRQKSQTFIRWSITLTLVMSSIAMIAAGDGLVEYHFSIFVVILFISMFQQINLIIGAASIFAVHHVGGFFFFPELLCGTQNYGFSLLMIHAVFLLLISIGAIQMIRYTTAAEAAHIAVEQQAQLQIDHVMAQIEQMSEEIKQQASSLDIQTADVSIASEQVQQGITRSSGNLAQTSETLTVVARNHDELELQLQHVEQLARDIAIEANGSAHSAHDGELALQNVLRQYDVLGETLTRLQEQVQQLSTASDQIATKVVAIEQVADQTKLLALNASIEAARAGEAGKGFSVVASEIQKLSEQAKSSTGSIEQLITTIHADVTDISTSMQSSLAEMKYGQQLMSETKQTFTQIVGATDMMDIRTTEIAAIIAQAVSAISQFNGVFQHVVKDNNVLHQEMEETTSAANMQLQAMQQVTHVTSELTRIAEVLQSLLQQQAALKHELVTVQQ</sequence>
<feature type="domain" description="Methyl-accepting transducer" evidence="5">
    <location>
        <begin position="223"/>
        <end position="459"/>
    </location>
</feature>
<accession>A0A1C0YC00</accession>
<dbReference type="PROSITE" id="PS50111">
    <property type="entry name" value="CHEMOTAXIS_TRANSDUC_2"/>
    <property type="match status" value="1"/>
</dbReference>
<feature type="coiled-coil region" evidence="3">
    <location>
        <begin position="192"/>
        <end position="223"/>
    </location>
</feature>